<dbReference type="Gene3D" id="3.30.1140.40">
    <property type="entry name" value="Tctex-1"/>
    <property type="match status" value="1"/>
</dbReference>
<sequence length="150" mass="16708">MEGGKKRQDKDTSKGKKPPQDASGTAPTEGKAKPKSCNTYRLEPRSKVRDALVRDKAEAILTKLQEATYDGASSPFLCASISEEILNAVKELDYDRYKYVVSVLIVEKAKQAMIVASRCLWDAERDTWISAKCETDTFIALALVMACYYD</sequence>
<keyword evidence="4" id="KW-1185">Reference proteome</keyword>
<protein>
    <submittedName>
        <fullName evidence="3">Dynein light chain Tctex-type 2</fullName>
    </submittedName>
</protein>
<dbReference type="Pfam" id="PF03645">
    <property type="entry name" value="Tctex-1"/>
    <property type="match status" value="1"/>
</dbReference>
<dbReference type="InterPro" id="IPR038586">
    <property type="entry name" value="Tctex-1-like_sf"/>
</dbReference>
<organism evidence="3 4">
    <name type="scientific">Taeniopygia guttata</name>
    <name type="common">Zebra finch</name>
    <name type="synonym">Poephila guttata</name>
    <dbReference type="NCBI Taxonomy" id="59729"/>
    <lineage>
        <taxon>Eukaryota</taxon>
        <taxon>Metazoa</taxon>
        <taxon>Chordata</taxon>
        <taxon>Craniata</taxon>
        <taxon>Vertebrata</taxon>
        <taxon>Euteleostomi</taxon>
        <taxon>Archelosauria</taxon>
        <taxon>Archosauria</taxon>
        <taxon>Dinosauria</taxon>
        <taxon>Saurischia</taxon>
        <taxon>Theropoda</taxon>
        <taxon>Coelurosauria</taxon>
        <taxon>Aves</taxon>
        <taxon>Neognathae</taxon>
        <taxon>Neoaves</taxon>
        <taxon>Telluraves</taxon>
        <taxon>Australaves</taxon>
        <taxon>Passeriformes</taxon>
        <taxon>Passeroidea</taxon>
        <taxon>Estrildidae</taxon>
        <taxon>Estrildinae</taxon>
        <taxon>Taeniopygia</taxon>
    </lineage>
</organism>
<accession>H0ZHJ1</accession>
<feature type="region of interest" description="Disordered" evidence="2">
    <location>
        <begin position="1"/>
        <end position="43"/>
    </location>
</feature>
<dbReference type="AlphaFoldDB" id="H0ZHJ1"/>
<evidence type="ECO:0000313" key="4">
    <source>
        <dbReference type="Proteomes" id="UP000007754"/>
    </source>
</evidence>
<dbReference type="OMA" id="KYSLHMA"/>
<dbReference type="GO" id="GO:0005737">
    <property type="term" value="C:cytoplasm"/>
    <property type="evidence" value="ECO:0007669"/>
    <property type="project" value="TreeGrafter"/>
</dbReference>
<proteinExistence type="inferred from homology"/>
<feature type="compositionally biased region" description="Basic and acidic residues" evidence="2">
    <location>
        <begin position="1"/>
        <end position="14"/>
    </location>
</feature>
<dbReference type="GO" id="GO:0045505">
    <property type="term" value="F:dynein intermediate chain binding"/>
    <property type="evidence" value="ECO:0007669"/>
    <property type="project" value="TreeGrafter"/>
</dbReference>
<gene>
    <name evidence="3" type="primary">DYNLT2</name>
</gene>
<evidence type="ECO:0000313" key="3">
    <source>
        <dbReference type="Ensembl" id="ENSTGUP00000010056.2"/>
    </source>
</evidence>
<dbReference type="HOGENOM" id="CLU_097204_4_1_1"/>
<reference evidence="3" key="2">
    <citation type="submission" date="2025-08" db="UniProtKB">
        <authorList>
            <consortium name="Ensembl"/>
        </authorList>
    </citation>
    <scope>IDENTIFICATION</scope>
</reference>
<dbReference type="STRING" id="59729.ENSTGUP00000010056"/>
<name>H0ZHJ1_TAEGU</name>
<reference evidence="3" key="3">
    <citation type="submission" date="2025-09" db="UniProtKB">
        <authorList>
            <consortium name="Ensembl"/>
        </authorList>
    </citation>
    <scope>IDENTIFICATION</scope>
</reference>
<dbReference type="GO" id="GO:0007018">
    <property type="term" value="P:microtubule-based movement"/>
    <property type="evidence" value="ECO:0007669"/>
    <property type="project" value="TreeGrafter"/>
</dbReference>
<dbReference type="GeneTree" id="ENSGT00940000160069"/>
<dbReference type="Proteomes" id="UP000007754">
    <property type="component" value="Chromosome 3"/>
</dbReference>
<dbReference type="Ensembl" id="ENSTGUT00000010163.2">
    <property type="protein sequence ID" value="ENSTGUP00000010056.2"/>
    <property type="gene ID" value="ENSTGUG00000009751.2"/>
</dbReference>
<dbReference type="PANTHER" id="PTHR21255">
    <property type="entry name" value="T-COMPLEX-ASSOCIATED-TESTIS-EXPRESSED 1/ DYNEIN LIGHT CHAIN"/>
    <property type="match status" value="1"/>
</dbReference>
<comment type="similarity">
    <text evidence="1">Belongs to the dynein light chain Tctex-type family.</text>
</comment>
<dbReference type="GO" id="GO:0005868">
    <property type="term" value="C:cytoplasmic dynein complex"/>
    <property type="evidence" value="ECO:0007669"/>
    <property type="project" value="TreeGrafter"/>
</dbReference>
<reference evidence="3 4" key="1">
    <citation type="journal article" date="2010" name="Nature">
        <title>The genome of a songbird.</title>
        <authorList>
            <person name="Warren W.C."/>
            <person name="Clayton D.F."/>
            <person name="Ellegren H."/>
            <person name="Arnold A.P."/>
            <person name="Hillier L.W."/>
            <person name="Kunstner A."/>
            <person name="Searle S."/>
            <person name="White S."/>
            <person name="Vilella A.J."/>
            <person name="Fairley S."/>
            <person name="Heger A."/>
            <person name="Kong L."/>
            <person name="Ponting C.P."/>
            <person name="Jarvis E.D."/>
            <person name="Mello C.V."/>
            <person name="Minx P."/>
            <person name="Lovell P."/>
            <person name="Velho T.A."/>
            <person name="Ferris M."/>
            <person name="Balakrishnan C.N."/>
            <person name="Sinha S."/>
            <person name="Blatti C."/>
            <person name="London S.E."/>
            <person name="Li Y."/>
            <person name="Lin Y.C."/>
            <person name="George J."/>
            <person name="Sweedler J."/>
            <person name="Southey B."/>
            <person name="Gunaratne P."/>
            <person name="Watson M."/>
            <person name="Nam K."/>
            <person name="Backstrom N."/>
            <person name="Smeds L."/>
            <person name="Nabholz B."/>
            <person name="Itoh Y."/>
            <person name="Whitney O."/>
            <person name="Pfenning A.R."/>
            <person name="Howard J."/>
            <person name="Volker M."/>
            <person name="Skinner B.M."/>
            <person name="Griffin D.K."/>
            <person name="Ye L."/>
            <person name="McLaren W.M."/>
            <person name="Flicek P."/>
            <person name="Quesada V."/>
            <person name="Velasco G."/>
            <person name="Lopez-Otin C."/>
            <person name="Puente X.S."/>
            <person name="Olender T."/>
            <person name="Lancet D."/>
            <person name="Smit A.F."/>
            <person name="Hubley R."/>
            <person name="Konkel M.K."/>
            <person name="Walker J.A."/>
            <person name="Batzer M.A."/>
            <person name="Gu W."/>
            <person name="Pollock D.D."/>
            <person name="Chen L."/>
            <person name="Cheng Z."/>
            <person name="Eichler E.E."/>
            <person name="Stapley J."/>
            <person name="Slate J."/>
            <person name="Ekblom R."/>
            <person name="Birkhead T."/>
            <person name="Burke T."/>
            <person name="Burt D."/>
            <person name="Scharff C."/>
            <person name="Adam I."/>
            <person name="Richard H."/>
            <person name="Sultan M."/>
            <person name="Soldatov A."/>
            <person name="Lehrach H."/>
            <person name="Edwards S.V."/>
            <person name="Yang S.P."/>
            <person name="Li X."/>
            <person name="Graves T."/>
            <person name="Fulton L."/>
            <person name="Nelson J."/>
            <person name="Chinwalla A."/>
            <person name="Hou S."/>
            <person name="Mardis E.R."/>
            <person name="Wilson R.K."/>
        </authorList>
    </citation>
    <scope>NUCLEOTIDE SEQUENCE [LARGE SCALE GENOMIC DNA]</scope>
</reference>
<dbReference type="InParanoid" id="H0ZHJ1"/>
<dbReference type="PANTHER" id="PTHR21255:SF27">
    <property type="entry name" value="DYNEIN LIGHT CHAIN TCTEX-TYPE PROTEIN 2"/>
    <property type="match status" value="1"/>
</dbReference>
<dbReference type="InterPro" id="IPR005334">
    <property type="entry name" value="Tctex-1-like"/>
</dbReference>
<evidence type="ECO:0000256" key="1">
    <source>
        <dbReference type="ARBA" id="ARBA00005361"/>
    </source>
</evidence>
<evidence type="ECO:0000256" key="2">
    <source>
        <dbReference type="SAM" id="MobiDB-lite"/>
    </source>
</evidence>